<evidence type="ECO:0000313" key="1">
    <source>
        <dbReference type="EnsemblPlants" id="PGSC0003DMT400058228"/>
    </source>
</evidence>
<proteinExistence type="predicted"/>
<dbReference type="ExpressionAtlas" id="M1C2A9">
    <property type="expression patterns" value="baseline and differential"/>
</dbReference>
<gene>
    <name evidence="1" type="primary">LOC102603767</name>
</gene>
<sequence length="57" mass="6316">MHPLDQSCTQDIGAVFLKNLGKKTKSCIETASSAAYSRIDLVYQHYAGLLKLSSCYF</sequence>
<accession>M1C2A9</accession>
<dbReference type="AlphaFoldDB" id="M1C2A9"/>
<dbReference type="Proteomes" id="UP000011115">
    <property type="component" value="Unassembled WGS sequence"/>
</dbReference>
<evidence type="ECO:0000313" key="2">
    <source>
        <dbReference type="Proteomes" id="UP000011115"/>
    </source>
</evidence>
<reference evidence="1" key="2">
    <citation type="submission" date="2015-06" db="UniProtKB">
        <authorList>
            <consortium name="EnsemblPlants"/>
        </authorList>
    </citation>
    <scope>IDENTIFICATION</scope>
    <source>
        <strain evidence="1">DM1-3 516 R44</strain>
    </source>
</reference>
<dbReference type="OrthoDB" id="621651at2759"/>
<dbReference type="HOGENOM" id="CLU_3000219_0_0_1"/>
<organism evidence="1 2">
    <name type="scientific">Solanum tuberosum</name>
    <name type="common">Potato</name>
    <dbReference type="NCBI Taxonomy" id="4113"/>
    <lineage>
        <taxon>Eukaryota</taxon>
        <taxon>Viridiplantae</taxon>
        <taxon>Streptophyta</taxon>
        <taxon>Embryophyta</taxon>
        <taxon>Tracheophyta</taxon>
        <taxon>Spermatophyta</taxon>
        <taxon>Magnoliopsida</taxon>
        <taxon>eudicotyledons</taxon>
        <taxon>Gunneridae</taxon>
        <taxon>Pentapetalae</taxon>
        <taxon>asterids</taxon>
        <taxon>lamiids</taxon>
        <taxon>Solanales</taxon>
        <taxon>Solanaceae</taxon>
        <taxon>Solanoideae</taxon>
        <taxon>Solaneae</taxon>
        <taxon>Solanum</taxon>
    </lineage>
</organism>
<keyword evidence="2" id="KW-1185">Reference proteome</keyword>
<dbReference type="Gramene" id="PGSC0003DMT400058228">
    <property type="protein sequence ID" value="PGSC0003DMT400058228"/>
    <property type="gene ID" value="PGSC0003DMG400022609"/>
</dbReference>
<name>M1C2A9_SOLTU</name>
<dbReference type="EnsemblPlants" id="PGSC0003DMT400058228">
    <property type="protein sequence ID" value="PGSC0003DMT400058228"/>
    <property type="gene ID" value="PGSC0003DMG400022609"/>
</dbReference>
<reference evidence="2" key="1">
    <citation type="journal article" date="2011" name="Nature">
        <title>Genome sequence and analysis of the tuber crop potato.</title>
        <authorList>
            <consortium name="The Potato Genome Sequencing Consortium"/>
        </authorList>
    </citation>
    <scope>NUCLEOTIDE SEQUENCE [LARGE SCALE GENOMIC DNA]</scope>
    <source>
        <strain evidence="2">cv. DM1-3 516 R44</strain>
    </source>
</reference>
<protein>
    <submittedName>
        <fullName evidence="1">Uncharacterized protein</fullName>
    </submittedName>
</protein>